<comment type="subcellular location">
    <subcellularLocation>
        <location evidence="10">Cell membrane</location>
        <topology evidence="10">Peripheral membrane protein</topology>
        <orientation evidence="10">Cytoplasmic side</orientation>
    </subcellularLocation>
</comment>
<evidence type="ECO:0000256" key="8">
    <source>
        <dbReference type="ARBA" id="ARBA00023306"/>
    </source>
</evidence>
<dbReference type="SUPFAM" id="SSF53756">
    <property type="entry name" value="UDP-Glycosyltransferase/glycogen phosphorylase"/>
    <property type="match status" value="1"/>
</dbReference>
<proteinExistence type="inferred from homology"/>
<dbReference type="PANTHER" id="PTHR21015:SF22">
    <property type="entry name" value="GLYCOSYLTRANSFERASE"/>
    <property type="match status" value="1"/>
</dbReference>
<feature type="binding site" evidence="10">
    <location>
        <position position="195"/>
    </location>
    <ligand>
        <name>UDP-N-acetyl-alpha-D-glucosamine</name>
        <dbReference type="ChEBI" id="CHEBI:57705"/>
    </ligand>
</feature>
<dbReference type="HAMAP" id="MF_00033">
    <property type="entry name" value="MurG"/>
    <property type="match status" value="1"/>
</dbReference>
<gene>
    <name evidence="10 13" type="primary">murG</name>
    <name evidence="13" type="ORF">F0L46_05370</name>
</gene>
<dbReference type="InterPro" id="IPR004276">
    <property type="entry name" value="GlycoTrans_28_N"/>
</dbReference>
<keyword evidence="6 10" id="KW-0573">Peptidoglycan synthesis</keyword>
<feature type="domain" description="Glycosyl transferase family 28 C-terminal" evidence="12">
    <location>
        <begin position="190"/>
        <end position="355"/>
    </location>
</feature>
<evidence type="ECO:0000313" key="13">
    <source>
        <dbReference type="EMBL" id="KAA2238338.1"/>
    </source>
</evidence>
<evidence type="ECO:0000256" key="3">
    <source>
        <dbReference type="ARBA" id="ARBA00022676"/>
    </source>
</evidence>
<keyword evidence="14" id="KW-1185">Reference proteome</keyword>
<dbReference type="GO" id="GO:0051991">
    <property type="term" value="F:UDP-N-acetyl-D-glucosamine:N-acetylmuramoyl-L-alanyl-D-glutamyl-meso-2,6-diaminopimelyl-D-alanyl-D-alanine-diphosphoundecaprenol 4-beta-N-acetylglucosaminlytransferase activity"/>
    <property type="evidence" value="ECO:0007669"/>
    <property type="project" value="RHEA"/>
</dbReference>
<evidence type="ECO:0000256" key="9">
    <source>
        <dbReference type="ARBA" id="ARBA00023316"/>
    </source>
</evidence>
<keyword evidence="8 10" id="KW-0131">Cell cycle</keyword>
<dbReference type="EMBL" id="VUOA01000011">
    <property type="protein sequence ID" value="KAA2238338.1"/>
    <property type="molecule type" value="Genomic_DNA"/>
</dbReference>
<protein>
    <recommendedName>
        <fullName evidence="10">UDP-N-acetylglucosamine--N-acetylmuramyl-(pentapeptide) pyrophosphoryl-undecaprenol N-acetylglucosamine transferase</fullName>
        <ecNumber evidence="10">2.4.1.227</ecNumber>
    </recommendedName>
    <alternativeName>
        <fullName evidence="10">Undecaprenyl-PP-MurNAc-pentapeptide-UDPGlcNAc GlcNAc transferase</fullName>
    </alternativeName>
</protein>
<dbReference type="UniPathway" id="UPA00219"/>
<dbReference type="GO" id="GO:0005886">
    <property type="term" value="C:plasma membrane"/>
    <property type="evidence" value="ECO:0007669"/>
    <property type="project" value="UniProtKB-SubCell"/>
</dbReference>
<keyword evidence="2 10" id="KW-0132">Cell division</keyword>
<dbReference type="PANTHER" id="PTHR21015">
    <property type="entry name" value="UDP-N-ACETYLGLUCOSAMINE--N-ACETYLMURAMYL-(PENTAPEPTIDE) PYROPHOSPHORYL-UNDECAPRENOL N-ACETYLGLUCOSAMINE TRANSFERASE 1"/>
    <property type="match status" value="1"/>
</dbReference>
<dbReference type="EC" id="2.4.1.227" evidence="10"/>
<dbReference type="InterPro" id="IPR006009">
    <property type="entry name" value="GlcNAc_MurG"/>
</dbReference>
<comment type="pathway">
    <text evidence="10">Cell wall biogenesis; peptidoglycan biosynthesis.</text>
</comment>
<dbReference type="Pfam" id="PF04101">
    <property type="entry name" value="Glyco_tran_28_C"/>
    <property type="match status" value="1"/>
</dbReference>
<dbReference type="InterPro" id="IPR007235">
    <property type="entry name" value="Glyco_trans_28_C"/>
</dbReference>
<keyword evidence="1 10" id="KW-1003">Cell membrane</keyword>
<dbReference type="NCBIfam" id="TIGR01133">
    <property type="entry name" value="murG"/>
    <property type="match status" value="1"/>
</dbReference>
<accession>A0A5B2VI82</accession>
<evidence type="ECO:0000256" key="5">
    <source>
        <dbReference type="ARBA" id="ARBA00022960"/>
    </source>
</evidence>
<sequence>MSGGATILLAAGGTGGHLFPAQALAAVLGRIGCRVVLVTDERVDTYMQDFPAEEVVTVPSATPSRRSLPKMALAGLTLGRGVVSSLALLRRLKPALVVGFGGYPTVPPLIAAQLSGVPTIIHEQNGVMGRANRLLARRARLIATGFPEVGGVPATEARRVHTGNPVRPAVVAAARTLFPSALRGGKLKLLAFGGSQGARVMSDVVPAAVESLPPEFRSRLVVVQQAREEDLARVRETYERAGVQAEVAPFFRDLPQRMADSHLVIGRSGASTVAELAVIGRPAILVPLPGALDQDQASNARALGAVGAAVVVPQPEFSPERLAAELRARFEDPDLLTRAALAAKSAGIADAAERLAAEIAVMAKVAIPQGVSQ</sequence>
<comment type="caution">
    <text evidence="10">Lacks conserved residue(s) required for the propagation of feature annotation.</text>
</comment>
<evidence type="ECO:0000256" key="10">
    <source>
        <dbReference type="HAMAP-Rule" id="MF_00033"/>
    </source>
</evidence>
<comment type="similarity">
    <text evidence="10">Belongs to the glycosyltransferase 28 family. MurG subfamily.</text>
</comment>
<reference evidence="13 14" key="1">
    <citation type="submission" date="2019-09" db="EMBL/GenBank/DDBJ databases">
        <title>Salinarimonas rosea gen. nov., sp. nov., a new member of the a-2 subgroup of the Proteobacteria.</title>
        <authorList>
            <person name="Liu J."/>
        </authorList>
    </citation>
    <scope>NUCLEOTIDE SEQUENCE [LARGE SCALE GENOMIC DNA]</scope>
    <source>
        <strain evidence="13 14">BN140002</strain>
    </source>
</reference>
<dbReference type="AlphaFoldDB" id="A0A5B2VI82"/>
<dbReference type="GO" id="GO:0008360">
    <property type="term" value="P:regulation of cell shape"/>
    <property type="evidence" value="ECO:0007669"/>
    <property type="project" value="UniProtKB-KW"/>
</dbReference>
<dbReference type="GO" id="GO:0051301">
    <property type="term" value="P:cell division"/>
    <property type="evidence" value="ECO:0007669"/>
    <property type="project" value="UniProtKB-KW"/>
</dbReference>
<evidence type="ECO:0000256" key="2">
    <source>
        <dbReference type="ARBA" id="ARBA00022618"/>
    </source>
</evidence>
<feature type="binding site" evidence="10">
    <location>
        <position position="296"/>
    </location>
    <ligand>
        <name>UDP-N-acetyl-alpha-D-glucosamine</name>
        <dbReference type="ChEBI" id="CHEBI:57705"/>
    </ligand>
</feature>
<dbReference type="RefSeq" id="WP_149816026.1">
    <property type="nucleotide sequence ID" value="NZ_VUOA01000011.1"/>
</dbReference>
<evidence type="ECO:0000256" key="7">
    <source>
        <dbReference type="ARBA" id="ARBA00023136"/>
    </source>
</evidence>
<keyword evidence="7 10" id="KW-0472">Membrane</keyword>
<name>A0A5B2VI82_9HYPH</name>
<dbReference type="OrthoDB" id="9808936at2"/>
<dbReference type="Gene3D" id="3.40.50.2000">
    <property type="entry name" value="Glycogen Phosphorylase B"/>
    <property type="match status" value="2"/>
</dbReference>
<organism evidence="13 14">
    <name type="scientific">Salinarimonas soli</name>
    <dbReference type="NCBI Taxonomy" id="1638099"/>
    <lineage>
        <taxon>Bacteria</taxon>
        <taxon>Pseudomonadati</taxon>
        <taxon>Pseudomonadota</taxon>
        <taxon>Alphaproteobacteria</taxon>
        <taxon>Hyphomicrobiales</taxon>
        <taxon>Salinarimonadaceae</taxon>
        <taxon>Salinarimonas</taxon>
    </lineage>
</organism>
<evidence type="ECO:0000256" key="1">
    <source>
        <dbReference type="ARBA" id="ARBA00022475"/>
    </source>
</evidence>
<feature type="binding site" evidence="10">
    <location>
        <begin position="14"/>
        <end position="16"/>
    </location>
    <ligand>
        <name>UDP-N-acetyl-alpha-D-glucosamine</name>
        <dbReference type="ChEBI" id="CHEBI:57705"/>
    </ligand>
</feature>
<dbReference type="Proteomes" id="UP000323142">
    <property type="component" value="Unassembled WGS sequence"/>
</dbReference>
<comment type="catalytic activity">
    <reaction evidence="10">
        <text>di-trans,octa-cis-undecaprenyl diphospho-N-acetyl-alpha-D-muramoyl-L-alanyl-D-glutamyl-meso-2,6-diaminopimeloyl-D-alanyl-D-alanine + UDP-N-acetyl-alpha-D-glucosamine = di-trans,octa-cis-undecaprenyl diphospho-[N-acetyl-alpha-D-glucosaminyl-(1-&gt;4)]-N-acetyl-alpha-D-muramoyl-L-alanyl-D-glutamyl-meso-2,6-diaminopimeloyl-D-alanyl-D-alanine + UDP + H(+)</text>
        <dbReference type="Rhea" id="RHEA:31227"/>
        <dbReference type="ChEBI" id="CHEBI:15378"/>
        <dbReference type="ChEBI" id="CHEBI:57705"/>
        <dbReference type="ChEBI" id="CHEBI:58223"/>
        <dbReference type="ChEBI" id="CHEBI:61387"/>
        <dbReference type="ChEBI" id="CHEBI:61388"/>
        <dbReference type="EC" id="2.4.1.227"/>
    </reaction>
</comment>
<feature type="binding site" evidence="10">
    <location>
        <position position="125"/>
    </location>
    <ligand>
        <name>UDP-N-acetyl-alpha-D-glucosamine</name>
        <dbReference type="ChEBI" id="CHEBI:57705"/>
    </ligand>
</feature>
<dbReference type="CDD" id="cd03785">
    <property type="entry name" value="GT28_MurG"/>
    <property type="match status" value="1"/>
</dbReference>
<evidence type="ECO:0000256" key="4">
    <source>
        <dbReference type="ARBA" id="ARBA00022679"/>
    </source>
</evidence>
<evidence type="ECO:0000256" key="6">
    <source>
        <dbReference type="ARBA" id="ARBA00022984"/>
    </source>
</evidence>
<feature type="binding site" evidence="10">
    <location>
        <position position="167"/>
    </location>
    <ligand>
        <name>UDP-N-acetyl-alpha-D-glucosamine</name>
        <dbReference type="ChEBI" id="CHEBI:57705"/>
    </ligand>
</feature>
<reference evidence="13 14" key="2">
    <citation type="submission" date="2019-09" db="EMBL/GenBank/DDBJ databases">
        <authorList>
            <person name="Jin C."/>
        </authorList>
    </citation>
    <scope>NUCLEOTIDE SEQUENCE [LARGE SCALE GENOMIC DNA]</scope>
    <source>
        <strain evidence="13 14">BN140002</strain>
    </source>
</reference>
<comment type="function">
    <text evidence="10">Cell wall formation. Catalyzes the transfer of a GlcNAc subunit on undecaprenyl-pyrophosphoryl-MurNAc-pentapeptide (lipid intermediate I) to form undecaprenyl-pyrophosphoryl-MurNAc-(pentapeptide)GlcNAc (lipid intermediate II).</text>
</comment>
<dbReference type="GO" id="GO:0005975">
    <property type="term" value="P:carbohydrate metabolic process"/>
    <property type="evidence" value="ECO:0007669"/>
    <property type="project" value="InterPro"/>
</dbReference>
<dbReference type="GO" id="GO:0050511">
    <property type="term" value="F:undecaprenyldiphospho-muramoylpentapeptide beta-N-acetylglucosaminyltransferase activity"/>
    <property type="evidence" value="ECO:0007669"/>
    <property type="project" value="UniProtKB-UniRule"/>
</dbReference>
<evidence type="ECO:0000259" key="11">
    <source>
        <dbReference type="Pfam" id="PF03033"/>
    </source>
</evidence>
<comment type="caution">
    <text evidence="13">The sequence shown here is derived from an EMBL/GenBank/DDBJ whole genome shotgun (WGS) entry which is preliminary data.</text>
</comment>
<evidence type="ECO:0000259" key="12">
    <source>
        <dbReference type="Pfam" id="PF04101"/>
    </source>
</evidence>
<dbReference type="GO" id="GO:0009252">
    <property type="term" value="P:peptidoglycan biosynthetic process"/>
    <property type="evidence" value="ECO:0007669"/>
    <property type="project" value="UniProtKB-UniRule"/>
</dbReference>
<keyword evidence="4 10" id="KW-0808">Transferase</keyword>
<dbReference type="GO" id="GO:0071555">
    <property type="term" value="P:cell wall organization"/>
    <property type="evidence" value="ECO:0007669"/>
    <property type="project" value="UniProtKB-KW"/>
</dbReference>
<feature type="domain" description="Glycosyltransferase family 28 N-terminal" evidence="11">
    <location>
        <begin position="7"/>
        <end position="142"/>
    </location>
</feature>
<keyword evidence="3 10" id="KW-0328">Glycosyltransferase</keyword>
<keyword evidence="5 10" id="KW-0133">Cell shape</keyword>
<evidence type="ECO:0000313" key="14">
    <source>
        <dbReference type="Proteomes" id="UP000323142"/>
    </source>
</evidence>
<keyword evidence="9 10" id="KW-0961">Cell wall biogenesis/degradation</keyword>
<dbReference type="Pfam" id="PF03033">
    <property type="entry name" value="Glyco_transf_28"/>
    <property type="match status" value="1"/>
</dbReference>